<organism evidence="1">
    <name type="scientific">hydrothermal vent metagenome</name>
    <dbReference type="NCBI Taxonomy" id="652676"/>
    <lineage>
        <taxon>unclassified sequences</taxon>
        <taxon>metagenomes</taxon>
        <taxon>ecological metagenomes</taxon>
    </lineage>
</organism>
<dbReference type="EMBL" id="UOFZ01000010">
    <property type="protein sequence ID" value="VAX12056.1"/>
    <property type="molecule type" value="Genomic_DNA"/>
</dbReference>
<name>A0A3B1B186_9ZZZZ</name>
<reference evidence="1" key="1">
    <citation type="submission" date="2018-06" db="EMBL/GenBank/DDBJ databases">
        <authorList>
            <person name="Zhirakovskaya E."/>
        </authorList>
    </citation>
    <scope>NUCLEOTIDE SEQUENCE</scope>
</reference>
<sequence>MHSKMPEVLIQVRTTDNKMQNEELNKRSKYQYTVNATVRPELVEGSLSKDK</sequence>
<protein>
    <submittedName>
        <fullName evidence="1">Uncharacterized protein</fullName>
    </submittedName>
</protein>
<proteinExistence type="predicted"/>
<evidence type="ECO:0000313" key="1">
    <source>
        <dbReference type="EMBL" id="VAX12056.1"/>
    </source>
</evidence>
<accession>A0A3B1B186</accession>
<gene>
    <name evidence="1" type="ORF">MNBD_GAMMA24-279</name>
</gene>
<dbReference type="AlphaFoldDB" id="A0A3B1B186"/>